<accession>A0A397UYH3</accession>
<feature type="region of interest" description="Disordered" evidence="1">
    <location>
        <begin position="35"/>
        <end position="59"/>
    </location>
</feature>
<feature type="compositionally biased region" description="Basic and acidic residues" evidence="1">
    <location>
        <begin position="47"/>
        <end position="57"/>
    </location>
</feature>
<evidence type="ECO:0000313" key="3">
    <source>
        <dbReference type="Proteomes" id="UP000266673"/>
    </source>
</evidence>
<dbReference type="EMBL" id="QKWP01000756">
    <property type="protein sequence ID" value="RIB15294.1"/>
    <property type="molecule type" value="Genomic_DNA"/>
</dbReference>
<organism evidence="2 3">
    <name type="scientific">Gigaspora rosea</name>
    <dbReference type="NCBI Taxonomy" id="44941"/>
    <lineage>
        <taxon>Eukaryota</taxon>
        <taxon>Fungi</taxon>
        <taxon>Fungi incertae sedis</taxon>
        <taxon>Mucoromycota</taxon>
        <taxon>Glomeromycotina</taxon>
        <taxon>Glomeromycetes</taxon>
        <taxon>Diversisporales</taxon>
        <taxon>Gigasporaceae</taxon>
        <taxon>Gigaspora</taxon>
    </lineage>
</organism>
<evidence type="ECO:0000313" key="2">
    <source>
        <dbReference type="EMBL" id="RIB15294.1"/>
    </source>
</evidence>
<dbReference type="Proteomes" id="UP000266673">
    <property type="component" value="Unassembled WGS sequence"/>
</dbReference>
<proteinExistence type="predicted"/>
<reference evidence="2 3" key="1">
    <citation type="submission" date="2018-06" db="EMBL/GenBank/DDBJ databases">
        <title>Comparative genomics reveals the genomic features of Rhizophagus irregularis, R. cerebriforme, R. diaphanum and Gigaspora rosea, and their symbiotic lifestyle signature.</title>
        <authorList>
            <person name="Morin E."/>
            <person name="San Clemente H."/>
            <person name="Chen E.C.H."/>
            <person name="De La Providencia I."/>
            <person name="Hainaut M."/>
            <person name="Kuo A."/>
            <person name="Kohler A."/>
            <person name="Murat C."/>
            <person name="Tang N."/>
            <person name="Roy S."/>
            <person name="Loubradou J."/>
            <person name="Henrissat B."/>
            <person name="Grigoriev I.V."/>
            <person name="Corradi N."/>
            <person name="Roux C."/>
            <person name="Martin F.M."/>
        </authorList>
    </citation>
    <scope>NUCLEOTIDE SEQUENCE [LARGE SCALE GENOMIC DNA]</scope>
    <source>
        <strain evidence="2 3">DAOM 194757</strain>
    </source>
</reference>
<gene>
    <name evidence="2" type="ORF">C2G38_2192757</name>
</gene>
<protein>
    <submittedName>
        <fullName evidence="2">Uncharacterized protein</fullName>
    </submittedName>
</protein>
<name>A0A397UYH3_9GLOM</name>
<evidence type="ECO:0000256" key="1">
    <source>
        <dbReference type="SAM" id="MobiDB-lite"/>
    </source>
</evidence>
<keyword evidence="3" id="KW-1185">Reference proteome</keyword>
<sequence>MPIFWKSNYKLTCSKLGFSDLIEAVECFNNRSSSENNQFKLLDPSSDDEKSSRNKLIDDDENEIVESSKSEIKLTTEKMIQIVKNLRIQKGIEIDGWFEDDDN</sequence>
<dbReference type="AlphaFoldDB" id="A0A397UYH3"/>
<comment type="caution">
    <text evidence="2">The sequence shown here is derived from an EMBL/GenBank/DDBJ whole genome shotgun (WGS) entry which is preliminary data.</text>
</comment>